<evidence type="ECO:0000256" key="1">
    <source>
        <dbReference type="SAM" id="MobiDB-lite"/>
    </source>
</evidence>
<name>A0A814R852_9BILA</name>
<dbReference type="EMBL" id="CAJNOC010009557">
    <property type="protein sequence ID" value="CAF1130439.1"/>
    <property type="molecule type" value="Genomic_DNA"/>
</dbReference>
<feature type="non-terminal residue" evidence="2">
    <location>
        <position position="20"/>
    </location>
</feature>
<feature type="region of interest" description="Disordered" evidence="1">
    <location>
        <begin position="1"/>
        <end position="20"/>
    </location>
</feature>
<keyword evidence="3" id="KW-1185">Reference proteome</keyword>
<gene>
    <name evidence="2" type="ORF">OXX778_LOCUS22448</name>
</gene>
<protein>
    <submittedName>
        <fullName evidence="2">Uncharacterized protein</fullName>
    </submittedName>
</protein>
<dbReference type="Proteomes" id="UP000663879">
    <property type="component" value="Unassembled WGS sequence"/>
</dbReference>
<proteinExistence type="predicted"/>
<evidence type="ECO:0000313" key="3">
    <source>
        <dbReference type="Proteomes" id="UP000663879"/>
    </source>
</evidence>
<organism evidence="2 3">
    <name type="scientific">Brachionus calyciflorus</name>
    <dbReference type="NCBI Taxonomy" id="104777"/>
    <lineage>
        <taxon>Eukaryota</taxon>
        <taxon>Metazoa</taxon>
        <taxon>Spiralia</taxon>
        <taxon>Gnathifera</taxon>
        <taxon>Rotifera</taxon>
        <taxon>Eurotatoria</taxon>
        <taxon>Monogononta</taxon>
        <taxon>Pseudotrocha</taxon>
        <taxon>Ploima</taxon>
        <taxon>Brachionidae</taxon>
        <taxon>Brachionus</taxon>
    </lineage>
</organism>
<dbReference type="AlphaFoldDB" id="A0A814R852"/>
<sequence>MALRIRNENEQHPDEFDESE</sequence>
<feature type="compositionally biased region" description="Basic and acidic residues" evidence="1">
    <location>
        <begin position="1"/>
        <end position="14"/>
    </location>
</feature>
<reference evidence="2" key="1">
    <citation type="submission" date="2021-02" db="EMBL/GenBank/DDBJ databases">
        <authorList>
            <person name="Nowell W R."/>
        </authorList>
    </citation>
    <scope>NUCLEOTIDE SEQUENCE</scope>
    <source>
        <strain evidence="2">Ploen Becks lab</strain>
    </source>
</reference>
<comment type="caution">
    <text evidence="2">The sequence shown here is derived from an EMBL/GenBank/DDBJ whole genome shotgun (WGS) entry which is preliminary data.</text>
</comment>
<evidence type="ECO:0000313" key="2">
    <source>
        <dbReference type="EMBL" id="CAF1130439.1"/>
    </source>
</evidence>
<accession>A0A814R852</accession>